<dbReference type="GO" id="GO:0005886">
    <property type="term" value="C:plasma membrane"/>
    <property type="evidence" value="ECO:0007669"/>
    <property type="project" value="TreeGrafter"/>
</dbReference>
<sequence length="648" mass="72627">MKHSKRSDLTQVNGATAQSTAAERRSNSDNSRGSSYLDQHYEEKVRPCIDLIDSLSSLGVEKDLDLPAIAVIGDQSSGKSSVLEALSGVALPRGSGIVTRCPLILKLKKVKRGKPWTGLMTFKQNNNTVKWTLKSPEKVGEAVELAQEAIAGKGQAISNDMITLEIESPEVPDLTLIDLPGIARVAVGNQPSDIGDQIKKMIRNFIKRQATISLVVVPANIDIATTEALKMAKEVDPSGQRTLGVLTKPDLVDRGAEGTVVNTVNNLVINLKKGYMVVKCRGQQDINDNMTLDKAIQKERAFFEDHPHFRTLLDNGKASIPCLAEKLTKELVEHISKSLPQLEKQINQKLEINAKKLRDLGNGVPADQTQRTNFLIEKVNKFNNVLLEVVRAEEVVEEGDTRVFTKIRTEFSNWKIQLDMKANKLEEHLRDEVDEYSRTRRGKELPGFVNYKTFEGIVKQHIQDMEEPSVLVLRNVTEIVRNSMNKIAGSHFEMFSHLLRVTKTHMEDLREQENGKAEKKLRSQFSMEQTVYSQDCLYSYQLSAVKQRGSPFGMNADLKEMAQHVSAYFKIASDRLANQVPLIIQYHMLDQYVSHLQTAMTGIVGQGESLSLLLREDSGKSYERENLKNSVDRLREARQLLAKSVLIA</sequence>
<evidence type="ECO:0000259" key="8">
    <source>
        <dbReference type="PROSITE" id="PS51718"/>
    </source>
</evidence>
<dbReference type="Gene3D" id="1.20.120.1240">
    <property type="entry name" value="Dynamin, middle domain"/>
    <property type="match status" value="1"/>
</dbReference>
<dbReference type="Pfam" id="PF01031">
    <property type="entry name" value="Dynamin_M"/>
    <property type="match status" value="1"/>
</dbReference>
<dbReference type="InterPro" id="IPR045063">
    <property type="entry name" value="Dynamin_N"/>
</dbReference>
<feature type="domain" description="GED" evidence="7">
    <location>
        <begin position="558"/>
        <end position="648"/>
    </location>
</feature>
<dbReference type="InterPro" id="IPR022812">
    <property type="entry name" value="Dynamin"/>
</dbReference>
<dbReference type="PANTHER" id="PTHR11566:SF199">
    <property type="entry name" value="INTERFERON-INDUCED GTP-BINDING PROTEIN MXC-RELATED"/>
    <property type="match status" value="1"/>
</dbReference>
<dbReference type="PROSITE" id="PS00410">
    <property type="entry name" value="G_DYNAMIN_1"/>
    <property type="match status" value="1"/>
</dbReference>
<dbReference type="InterPro" id="IPR003130">
    <property type="entry name" value="GED"/>
</dbReference>
<feature type="compositionally biased region" description="Polar residues" evidence="6">
    <location>
        <begin position="9"/>
        <end position="21"/>
    </location>
</feature>
<dbReference type="GO" id="GO:0016185">
    <property type="term" value="P:synaptic vesicle budding from presynaptic endocytic zone membrane"/>
    <property type="evidence" value="ECO:0007669"/>
    <property type="project" value="TreeGrafter"/>
</dbReference>
<dbReference type="FunFam" id="1.20.120.1240:FF:000007">
    <property type="entry name" value="Interferon-induced GTP-binding protein Mx1"/>
    <property type="match status" value="1"/>
</dbReference>
<evidence type="ECO:0000256" key="4">
    <source>
        <dbReference type="ARBA" id="ARBA00023134"/>
    </source>
</evidence>
<comment type="caution">
    <text evidence="9">The sequence shown here is derived from an EMBL/GenBank/DDBJ whole genome shotgun (WGS) entry which is preliminary data.</text>
</comment>
<dbReference type="InterPro" id="IPR020850">
    <property type="entry name" value="GED_dom"/>
</dbReference>
<accession>A0A8T3CML0</accession>
<dbReference type="FunFam" id="3.40.50.300:FF:000621">
    <property type="entry name" value="Interferon-induced GTP-binding protein Mx1"/>
    <property type="match status" value="1"/>
</dbReference>
<protein>
    <submittedName>
        <fullName evidence="9">Uncharacterized protein</fullName>
    </submittedName>
</protein>
<dbReference type="GO" id="GO:0098793">
    <property type="term" value="C:presynapse"/>
    <property type="evidence" value="ECO:0007669"/>
    <property type="project" value="GOC"/>
</dbReference>
<dbReference type="InterPro" id="IPR019762">
    <property type="entry name" value="Dynamin_GTPase_CS"/>
</dbReference>
<dbReference type="Gene3D" id="3.40.50.300">
    <property type="entry name" value="P-loop containing nucleotide triphosphate hydrolases"/>
    <property type="match status" value="1"/>
</dbReference>
<dbReference type="PRINTS" id="PR00195">
    <property type="entry name" value="DYNAMIN"/>
</dbReference>
<dbReference type="SMART" id="SM00302">
    <property type="entry name" value="GED"/>
    <property type="match status" value="1"/>
</dbReference>
<comment type="similarity">
    <text evidence="5">Belongs to the TRAFAC class dynamin-like GTPase superfamily. Dynamin/Fzo/YdjA family.</text>
</comment>
<dbReference type="AlphaFoldDB" id="A0A8T3CML0"/>
<dbReference type="GO" id="GO:0005874">
    <property type="term" value="C:microtubule"/>
    <property type="evidence" value="ECO:0007669"/>
    <property type="project" value="TreeGrafter"/>
</dbReference>
<evidence type="ECO:0000313" key="10">
    <source>
        <dbReference type="Proteomes" id="UP000829720"/>
    </source>
</evidence>
<dbReference type="InterPro" id="IPR030381">
    <property type="entry name" value="G_DYNAMIN_dom"/>
</dbReference>
<dbReference type="PROSITE" id="PS51718">
    <property type="entry name" value="G_DYNAMIN_2"/>
    <property type="match status" value="1"/>
</dbReference>
<gene>
    <name evidence="9" type="ORF">AGOR_G00217740</name>
</gene>
<dbReference type="GO" id="GO:0003924">
    <property type="term" value="F:GTPase activity"/>
    <property type="evidence" value="ECO:0007669"/>
    <property type="project" value="InterPro"/>
</dbReference>
<dbReference type="Pfam" id="PF00350">
    <property type="entry name" value="Dynamin_N"/>
    <property type="match status" value="1"/>
</dbReference>
<dbReference type="PANTHER" id="PTHR11566">
    <property type="entry name" value="DYNAMIN"/>
    <property type="match status" value="1"/>
</dbReference>
<reference evidence="9" key="1">
    <citation type="submission" date="2021-01" db="EMBL/GenBank/DDBJ databases">
        <authorList>
            <person name="Zahm M."/>
            <person name="Roques C."/>
            <person name="Cabau C."/>
            <person name="Klopp C."/>
            <person name="Donnadieu C."/>
            <person name="Jouanno E."/>
            <person name="Lampietro C."/>
            <person name="Louis A."/>
            <person name="Herpin A."/>
            <person name="Echchiki A."/>
            <person name="Berthelot C."/>
            <person name="Parey E."/>
            <person name="Roest-Crollius H."/>
            <person name="Braasch I."/>
            <person name="Postlethwait J."/>
            <person name="Bobe J."/>
            <person name="Montfort J."/>
            <person name="Bouchez O."/>
            <person name="Begum T."/>
            <person name="Mejri S."/>
            <person name="Adams A."/>
            <person name="Chen W.-J."/>
            <person name="Guiguen Y."/>
        </authorList>
    </citation>
    <scope>NUCLEOTIDE SEQUENCE</scope>
    <source>
        <tissue evidence="9">Blood</tissue>
    </source>
</reference>
<keyword evidence="10" id="KW-1185">Reference proteome</keyword>
<dbReference type="GO" id="GO:0008017">
    <property type="term" value="F:microtubule binding"/>
    <property type="evidence" value="ECO:0007669"/>
    <property type="project" value="TreeGrafter"/>
</dbReference>
<dbReference type="GO" id="GO:0005737">
    <property type="term" value="C:cytoplasm"/>
    <property type="evidence" value="ECO:0007669"/>
    <property type="project" value="UniProtKB-SubCell"/>
</dbReference>
<evidence type="ECO:0000256" key="2">
    <source>
        <dbReference type="ARBA" id="ARBA00022490"/>
    </source>
</evidence>
<feature type="region of interest" description="Disordered" evidence="6">
    <location>
        <begin position="1"/>
        <end position="35"/>
    </location>
</feature>
<keyword evidence="2" id="KW-0963">Cytoplasm</keyword>
<organism evidence="9 10">
    <name type="scientific">Albula goreensis</name>
    <dbReference type="NCBI Taxonomy" id="1534307"/>
    <lineage>
        <taxon>Eukaryota</taxon>
        <taxon>Metazoa</taxon>
        <taxon>Chordata</taxon>
        <taxon>Craniata</taxon>
        <taxon>Vertebrata</taxon>
        <taxon>Euteleostomi</taxon>
        <taxon>Actinopterygii</taxon>
        <taxon>Neopterygii</taxon>
        <taxon>Teleostei</taxon>
        <taxon>Albuliformes</taxon>
        <taxon>Albulidae</taxon>
        <taxon>Albula</taxon>
    </lineage>
</organism>
<dbReference type="OrthoDB" id="5061070at2759"/>
<dbReference type="InterPro" id="IPR027417">
    <property type="entry name" value="P-loop_NTPase"/>
</dbReference>
<dbReference type="EMBL" id="JAERUA010000021">
    <property type="protein sequence ID" value="KAI1885201.1"/>
    <property type="molecule type" value="Genomic_DNA"/>
</dbReference>
<evidence type="ECO:0000256" key="5">
    <source>
        <dbReference type="RuleBase" id="RU003932"/>
    </source>
</evidence>
<evidence type="ECO:0000256" key="1">
    <source>
        <dbReference type="ARBA" id="ARBA00004496"/>
    </source>
</evidence>
<dbReference type="GO" id="GO:0005634">
    <property type="term" value="C:nucleus"/>
    <property type="evidence" value="ECO:0007669"/>
    <property type="project" value="TreeGrafter"/>
</dbReference>
<dbReference type="InterPro" id="IPR001401">
    <property type="entry name" value="Dynamin_GTPase"/>
</dbReference>
<comment type="subcellular location">
    <subcellularLocation>
        <location evidence="1">Cytoplasm</location>
    </subcellularLocation>
</comment>
<evidence type="ECO:0000313" key="9">
    <source>
        <dbReference type="EMBL" id="KAI1885201.1"/>
    </source>
</evidence>
<evidence type="ECO:0000256" key="3">
    <source>
        <dbReference type="ARBA" id="ARBA00022741"/>
    </source>
</evidence>
<evidence type="ECO:0000256" key="6">
    <source>
        <dbReference type="SAM" id="MobiDB-lite"/>
    </source>
</evidence>
<dbReference type="GO" id="GO:0051607">
    <property type="term" value="P:defense response to virus"/>
    <property type="evidence" value="ECO:0007669"/>
    <property type="project" value="TreeGrafter"/>
</dbReference>
<dbReference type="GO" id="GO:0005525">
    <property type="term" value="F:GTP binding"/>
    <property type="evidence" value="ECO:0007669"/>
    <property type="project" value="UniProtKB-KW"/>
</dbReference>
<keyword evidence="4 5" id="KW-0342">GTP-binding</keyword>
<dbReference type="GO" id="GO:0031623">
    <property type="term" value="P:receptor internalization"/>
    <property type="evidence" value="ECO:0007669"/>
    <property type="project" value="TreeGrafter"/>
</dbReference>
<dbReference type="PROSITE" id="PS51388">
    <property type="entry name" value="GED"/>
    <property type="match status" value="1"/>
</dbReference>
<dbReference type="SUPFAM" id="SSF52540">
    <property type="entry name" value="P-loop containing nucleoside triphosphate hydrolases"/>
    <property type="match status" value="1"/>
</dbReference>
<keyword evidence="3 5" id="KW-0547">Nucleotide-binding</keyword>
<proteinExistence type="inferred from homology"/>
<dbReference type="Proteomes" id="UP000829720">
    <property type="component" value="Unassembled WGS sequence"/>
</dbReference>
<feature type="domain" description="Dynamin-type G" evidence="8">
    <location>
        <begin position="63"/>
        <end position="340"/>
    </location>
</feature>
<dbReference type="InterPro" id="IPR000375">
    <property type="entry name" value="Dynamin_stalk"/>
</dbReference>
<name>A0A8T3CML0_9TELE</name>
<dbReference type="SMART" id="SM00053">
    <property type="entry name" value="DYNc"/>
    <property type="match status" value="1"/>
</dbReference>
<dbReference type="CDD" id="cd08771">
    <property type="entry name" value="DLP_1"/>
    <property type="match status" value="1"/>
</dbReference>
<evidence type="ECO:0000259" key="7">
    <source>
        <dbReference type="PROSITE" id="PS51388"/>
    </source>
</evidence>
<dbReference type="Pfam" id="PF02212">
    <property type="entry name" value="GED"/>
    <property type="match status" value="1"/>
</dbReference>